<dbReference type="HOGENOM" id="CLU_1026544_0_0_6"/>
<protein>
    <recommendedName>
        <fullName evidence="3">DUF488 domain-containing protein</fullName>
    </recommendedName>
</protein>
<proteinExistence type="predicted"/>
<sequence>MCANRSSTRATPWPEMARSTCLVCRVVHDHQAFDCPAFGGAVEHDVHRPHPVGLGGPQQRRTLAYRHLIYACGGGLVAAAGDTTAPRACRSRDVLPGDGPPTRTWEAFIALLSAHRIEALVKVRRFPGSRRCPWFASDTMAQGLDAVSVRYLWLPALGGRRKAQLGSPNGAWRNAAFQGYADHLTSADVGAGLEQATAMARERRTALMCAEALWWQCHRRLIADLLLHRRWQVLHILGETAVQSHQMNADARPVGRDLFHPPRQVGLFSAE</sequence>
<evidence type="ECO:0000313" key="1">
    <source>
        <dbReference type="EMBL" id="AEQ96963.1"/>
    </source>
</evidence>
<accession>G7TK29</accession>
<dbReference type="eggNOG" id="COG5483">
    <property type="taxonomic scope" value="Bacteria"/>
</dbReference>
<evidence type="ECO:0008006" key="3">
    <source>
        <dbReference type="Google" id="ProtNLM"/>
    </source>
</evidence>
<reference evidence="1 2" key="1">
    <citation type="journal article" date="2011" name="J. Bacteriol.">
        <title>Two new complete genome sequences offer insight into host and tissue specificity of plant pathogenic Xanthomonas spp.</title>
        <authorList>
            <person name="Bogdanove A.J."/>
            <person name="Koebnik R."/>
            <person name="Lu H."/>
            <person name="Furutani A."/>
            <person name="Angiuoli S.V."/>
            <person name="Patil P.B."/>
            <person name="Van Sluys M.A."/>
            <person name="Ryan R.P."/>
            <person name="Meyer D.F."/>
            <person name="Han S.W."/>
            <person name="Aparna G."/>
            <person name="Rajaram M."/>
            <person name="Delcher A.L."/>
            <person name="Phillippy A.M."/>
            <person name="Puiu D."/>
            <person name="Schatz M.C."/>
            <person name="Shumway M."/>
            <person name="Sommer D.D."/>
            <person name="Trapnell C."/>
            <person name="Benahmed F."/>
            <person name="Dimitrov G."/>
            <person name="Madupu R."/>
            <person name="Radune D."/>
            <person name="Sullivan S."/>
            <person name="Jha G."/>
            <person name="Ishihara H."/>
            <person name="Lee S.W."/>
            <person name="Pandey A."/>
            <person name="Sharma V."/>
            <person name="Sriariyanun M."/>
            <person name="Szurek B."/>
            <person name="Vera-Cruz C.M."/>
            <person name="Dorman K.S."/>
            <person name="Ronald P.C."/>
            <person name="Verdier V."/>
            <person name="Dow J.M."/>
            <person name="Sonti R.V."/>
            <person name="Tsuge S."/>
            <person name="Brendel V.P."/>
            <person name="Rabinowicz P.D."/>
            <person name="Leach J.E."/>
            <person name="White F.F."/>
            <person name="Salzberg S.L."/>
        </authorList>
    </citation>
    <scope>NUCLEOTIDE SEQUENCE [LARGE SCALE GENOMIC DNA]</scope>
    <source>
        <strain evidence="1 2">BLS256</strain>
    </source>
</reference>
<evidence type="ECO:0000313" key="2">
    <source>
        <dbReference type="Proteomes" id="UP000008851"/>
    </source>
</evidence>
<dbReference type="InterPro" id="IPR007438">
    <property type="entry name" value="DUF488"/>
</dbReference>
<name>G7TK29_XANOB</name>
<dbReference type="PANTHER" id="PTHR39337">
    <property type="entry name" value="BLR5642 PROTEIN"/>
    <property type="match status" value="1"/>
</dbReference>
<dbReference type="KEGG" id="xor:XOC_2855"/>
<dbReference type="PANTHER" id="PTHR39337:SF1">
    <property type="entry name" value="BLR5642 PROTEIN"/>
    <property type="match status" value="1"/>
</dbReference>
<dbReference type="EMBL" id="CP003057">
    <property type="protein sequence ID" value="AEQ96963.1"/>
    <property type="molecule type" value="Genomic_DNA"/>
</dbReference>
<gene>
    <name evidence="1" type="ORF">XOC_2855</name>
</gene>
<organism evidence="1 2">
    <name type="scientific">Xanthomonas oryzae pv. oryzicola (strain BLS256)</name>
    <dbReference type="NCBI Taxonomy" id="383407"/>
    <lineage>
        <taxon>Bacteria</taxon>
        <taxon>Pseudomonadati</taxon>
        <taxon>Pseudomonadota</taxon>
        <taxon>Gammaproteobacteria</taxon>
        <taxon>Lysobacterales</taxon>
        <taxon>Lysobacteraceae</taxon>
        <taxon>Xanthomonas</taxon>
    </lineage>
</organism>
<dbReference type="Pfam" id="PF04343">
    <property type="entry name" value="DUF488"/>
    <property type="match status" value="1"/>
</dbReference>
<dbReference type="AlphaFoldDB" id="G7TK29"/>
<dbReference type="Proteomes" id="UP000008851">
    <property type="component" value="Chromosome"/>
</dbReference>